<keyword evidence="8" id="KW-1185">Reference proteome</keyword>
<dbReference type="SUPFAM" id="SSF103481">
    <property type="entry name" value="Multidrug resistance efflux transporter EmrE"/>
    <property type="match status" value="1"/>
</dbReference>
<organism evidence="7 8">
    <name type="scientific">Lachancea meyersii CBS 8951</name>
    <dbReference type="NCBI Taxonomy" id="1266667"/>
    <lineage>
        <taxon>Eukaryota</taxon>
        <taxon>Fungi</taxon>
        <taxon>Dikarya</taxon>
        <taxon>Ascomycota</taxon>
        <taxon>Saccharomycotina</taxon>
        <taxon>Saccharomycetes</taxon>
        <taxon>Saccharomycetales</taxon>
        <taxon>Saccharomycetaceae</taxon>
        <taxon>Lachancea</taxon>
    </lineage>
</organism>
<feature type="transmembrane region" description="Helical" evidence="5">
    <location>
        <begin position="250"/>
        <end position="272"/>
    </location>
</feature>
<proteinExistence type="predicted"/>
<evidence type="ECO:0000256" key="1">
    <source>
        <dbReference type="ARBA" id="ARBA00004141"/>
    </source>
</evidence>
<gene>
    <name evidence="7" type="ORF">LAME_0H11166G</name>
</gene>
<dbReference type="AlphaFoldDB" id="A0A1G4KG94"/>
<evidence type="ECO:0000256" key="5">
    <source>
        <dbReference type="SAM" id="Phobius"/>
    </source>
</evidence>
<name>A0A1G4KG94_9SACH</name>
<feature type="domain" description="Sugar phosphate transporter" evidence="6">
    <location>
        <begin position="5"/>
        <end position="330"/>
    </location>
</feature>
<dbReference type="InterPro" id="IPR037185">
    <property type="entry name" value="EmrE-like"/>
</dbReference>
<sequence length="372" mass="41826">MNSSIQLFIVGWYVCSITLSIYNKWMFDPELGLSVPYPILVTSLHQWLLWAISWAYLRTKKIERPADLARDEQPWKFFLKYIVPTALASAGDIGFSNVSFKFVALSIYTIVKSSSIAFVLLFGCLFKTEQFRWRLMAIVLVMFMGVALMIYKPDTADDDNGGDHKVLGALLVLASSALSGLRWVYTQLILKKGDSSSPAPADTGNKTPIDTIYRLAPVMGLTLLATSLAIEEPFPGVFSSHLFSMNDRITTGSVMRGTLLLGIPGVLVFFMTICEFGILQRAHVLTLSVAGVVKELLTIAASMVILRENLVGFRNWVGMIIILLDVCYYNAFRYYERRGESFPVNDQESDIFLQEFELESTEQSFPVRHRTD</sequence>
<keyword evidence="4 5" id="KW-0472">Membrane</keyword>
<dbReference type="InterPro" id="IPR050186">
    <property type="entry name" value="TPT_transporter"/>
</dbReference>
<feature type="transmembrane region" description="Helical" evidence="5">
    <location>
        <begin position="78"/>
        <end position="96"/>
    </location>
</feature>
<reference evidence="8" key="1">
    <citation type="submission" date="2016-03" db="EMBL/GenBank/DDBJ databases">
        <authorList>
            <person name="Devillers Hugo."/>
        </authorList>
    </citation>
    <scope>NUCLEOTIDE SEQUENCE [LARGE SCALE GENOMIC DNA]</scope>
</reference>
<dbReference type="OrthoDB" id="18894at2759"/>
<keyword evidence="3 5" id="KW-1133">Transmembrane helix</keyword>
<keyword evidence="2 5" id="KW-0812">Transmembrane</keyword>
<evidence type="ECO:0000256" key="2">
    <source>
        <dbReference type="ARBA" id="ARBA00022692"/>
    </source>
</evidence>
<dbReference type="PANTHER" id="PTHR11132">
    <property type="entry name" value="SOLUTE CARRIER FAMILY 35"/>
    <property type="match status" value="1"/>
</dbReference>
<evidence type="ECO:0000256" key="3">
    <source>
        <dbReference type="ARBA" id="ARBA00022989"/>
    </source>
</evidence>
<feature type="transmembrane region" description="Helical" evidence="5">
    <location>
        <begin position="37"/>
        <end position="57"/>
    </location>
</feature>
<dbReference type="EMBL" id="LT598480">
    <property type="protein sequence ID" value="SCV03530.1"/>
    <property type="molecule type" value="Genomic_DNA"/>
</dbReference>
<evidence type="ECO:0000313" key="8">
    <source>
        <dbReference type="Proteomes" id="UP000191144"/>
    </source>
</evidence>
<feature type="transmembrane region" description="Helical" evidence="5">
    <location>
        <begin position="313"/>
        <end position="332"/>
    </location>
</feature>
<dbReference type="Pfam" id="PF03151">
    <property type="entry name" value="TPT"/>
    <property type="match status" value="1"/>
</dbReference>
<feature type="transmembrane region" description="Helical" evidence="5">
    <location>
        <begin position="212"/>
        <end position="230"/>
    </location>
</feature>
<feature type="transmembrane region" description="Helical" evidence="5">
    <location>
        <begin position="102"/>
        <end position="126"/>
    </location>
</feature>
<evidence type="ECO:0000256" key="4">
    <source>
        <dbReference type="ARBA" id="ARBA00023136"/>
    </source>
</evidence>
<feature type="transmembrane region" description="Helical" evidence="5">
    <location>
        <begin position="166"/>
        <end position="185"/>
    </location>
</feature>
<feature type="transmembrane region" description="Helical" evidence="5">
    <location>
        <begin position="284"/>
        <end position="307"/>
    </location>
</feature>
<feature type="transmembrane region" description="Helical" evidence="5">
    <location>
        <begin position="133"/>
        <end position="151"/>
    </location>
</feature>
<dbReference type="InterPro" id="IPR004853">
    <property type="entry name" value="Sugar_P_trans_dom"/>
</dbReference>
<evidence type="ECO:0000313" key="7">
    <source>
        <dbReference type="EMBL" id="SCV03530.1"/>
    </source>
</evidence>
<protein>
    <submittedName>
        <fullName evidence="7">LAME_0H11166g1_1</fullName>
    </submittedName>
</protein>
<dbReference type="GO" id="GO:0016020">
    <property type="term" value="C:membrane"/>
    <property type="evidence" value="ECO:0007669"/>
    <property type="project" value="UniProtKB-SubCell"/>
</dbReference>
<accession>A0A1G4KG94</accession>
<feature type="transmembrane region" description="Helical" evidence="5">
    <location>
        <begin position="7"/>
        <end position="25"/>
    </location>
</feature>
<dbReference type="Proteomes" id="UP000191144">
    <property type="component" value="Chromosome H"/>
</dbReference>
<evidence type="ECO:0000259" key="6">
    <source>
        <dbReference type="Pfam" id="PF03151"/>
    </source>
</evidence>
<comment type="subcellular location">
    <subcellularLocation>
        <location evidence="1">Membrane</location>
        <topology evidence="1">Multi-pass membrane protein</topology>
    </subcellularLocation>
</comment>